<gene>
    <name evidence="3" type="ORF">CGZ93_14530</name>
</gene>
<accession>A0A255GS31</accession>
<dbReference type="EMBL" id="NMVQ01000043">
    <property type="protein sequence ID" value="OYO18635.1"/>
    <property type="molecule type" value="Genomic_DNA"/>
</dbReference>
<evidence type="ECO:0000259" key="1">
    <source>
        <dbReference type="Pfam" id="PF14231"/>
    </source>
</evidence>
<dbReference type="Pfam" id="PF14231">
    <property type="entry name" value="GXWXG"/>
    <property type="match status" value="1"/>
</dbReference>
<evidence type="ECO:0000313" key="4">
    <source>
        <dbReference type="Proteomes" id="UP000216311"/>
    </source>
</evidence>
<reference evidence="3 4" key="1">
    <citation type="submission" date="2017-07" db="EMBL/GenBank/DDBJ databases">
        <title>Draft whole genome sequences of clinical Proprionibacteriaceae strains.</title>
        <authorList>
            <person name="Bernier A.-M."/>
            <person name="Bernard K."/>
            <person name="Domingo M.-C."/>
        </authorList>
    </citation>
    <scope>NUCLEOTIDE SEQUENCE [LARGE SCALE GENOMIC DNA]</scope>
    <source>
        <strain evidence="3 4">NML 130396</strain>
    </source>
</reference>
<feature type="domain" description="DUF4334" evidence="2">
    <location>
        <begin position="120"/>
        <end position="175"/>
    </location>
</feature>
<dbReference type="RefSeq" id="WP_094364868.1">
    <property type="nucleotide sequence ID" value="NZ_NMVQ01000043.1"/>
</dbReference>
<feature type="domain" description="GXWXG" evidence="1">
    <location>
        <begin position="20"/>
        <end position="78"/>
    </location>
</feature>
<evidence type="ECO:0008006" key="5">
    <source>
        <dbReference type="Google" id="ProtNLM"/>
    </source>
</evidence>
<dbReference type="AlphaFoldDB" id="A0A255GS31"/>
<proteinExistence type="predicted"/>
<dbReference type="InterPro" id="IPR025951">
    <property type="entry name" value="GXWXG_dom"/>
</dbReference>
<sequence>MSADRLSELEPTCTPQQALALFDALPSVRADELTGRWRGRELGTGHRLDGLLAASGWYGKQVDSAEDVHPLLFRTPRGRIFAGDPQRMPLGLAGVVPVPVVDRARRLLGAVEPALRTSRPRARLRNLEYRGVVSAAMIYDHLPIIDSFRRVGAETLLGAMDLRNQPRPYFFVLTRDADR</sequence>
<protein>
    <recommendedName>
        <fullName evidence="5">DUF4334 domain-containing protein</fullName>
    </recommendedName>
</protein>
<dbReference type="InterPro" id="IPR025568">
    <property type="entry name" value="DUF4334"/>
</dbReference>
<dbReference type="OrthoDB" id="8905397at2"/>
<dbReference type="Gene3D" id="2.40.128.580">
    <property type="entry name" value="GXWXG domain"/>
    <property type="match status" value="1"/>
</dbReference>
<name>A0A255GS31_9ACTN</name>
<keyword evidence="4" id="KW-1185">Reference proteome</keyword>
<organism evidence="3 4">
    <name type="scientific">Enemella dayhoffiae</name>
    <dbReference type="NCBI Taxonomy" id="2016507"/>
    <lineage>
        <taxon>Bacteria</taxon>
        <taxon>Bacillati</taxon>
        <taxon>Actinomycetota</taxon>
        <taxon>Actinomycetes</taxon>
        <taxon>Propionibacteriales</taxon>
        <taxon>Propionibacteriaceae</taxon>
        <taxon>Enemella</taxon>
    </lineage>
</organism>
<dbReference type="Proteomes" id="UP000216311">
    <property type="component" value="Unassembled WGS sequence"/>
</dbReference>
<evidence type="ECO:0000313" key="3">
    <source>
        <dbReference type="EMBL" id="OYO18635.1"/>
    </source>
</evidence>
<evidence type="ECO:0000259" key="2">
    <source>
        <dbReference type="Pfam" id="PF14232"/>
    </source>
</evidence>
<dbReference type="Pfam" id="PF14232">
    <property type="entry name" value="DUF4334"/>
    <property type="match status" value="1"/>
</dbReference>
<comment type="caution">
    <text evidence="3">The sequence shown here is derived from an EMBL/GenBank/DDBJ whole genome shotgun (WGS) entry which is preliminary data.</text>
</comment>